<keyword evidence="1" id="KW-0472">Membrane</keyword>
<accession>A0A426Y1E9</accession>
<organism evidence="2 3">
    <name type="scientific">Ensete ventricosum</name>
    <name type="common">Abyssinian banana</name>
    <name type="synonym">Musa ensete</name>
    <dbReference type="NCBI Taxonomy" id="4639"/>
    <lineage>
        <taxon>Eukaryota</taxon>
        <taxon>Viridiplantae</taxon>
        <taxon>Streptophyta</taxon>
        <taxon>Embryophyta</taxon>
        <taxon>Tracheophyta</taxon>
        <taxon>Spermatophyta</taxon>
        <taxon>Magnoliopsida</taxon>
        <taxon>Liliopsida</taxon>
        <taxon>Zingiberales</taxon>
        <taxon>Musaceae</taxon>
        <taxon>Ensete</taxon>
    </lineage>
</organism>
<protein>
    <submittedName>
        <fullName evidence="2">Uncharacterized protein</fullName>
    </submittedName>
</protein>
<dbReference type="Proteomes" id="UP000287651">
    <property type="component" value="Unassembled WGS sequence"/>
</dbReference>
<sequence length="134" mass="15165">MSVISSHPQNLPLRVFDSSIKSRLSKIQCLGYSGTELPPGGTPSAKHQQLISNHGRTRCSRLVIVRAVSNEAESNSSDDDEKDLESKKEEVFLSNVFEFMGRNLLAMNVMWKYMEQVNVIFVVLTYLSIAFRRL</sequence>
<dbReference type="InterPro" id="IPR021420">
    <property type="entry name" value="DUF3067"/>
</dbReference>
<keyword evidence="1" id="KW-0812">Transmembrane</keyword>
<feature type="transmembrane region" description="Helical" evidence="1">
    <location>
        <begin position="113"/>
        <end position="131"/>
    </location>
</feature>
<dbReference type="PANTHER" id="PTHR35126:SF1">
    <property type="entry name" value="DUF3067 DOMAIN-CONTAINING PROTEIN"/>
    <property type="match status" value="1"/>
</dbReference>
<evidence type="ECO:0000256" key="1">
    <source>
        <dbReference type="SAM" id="Phobius"/>
    </source>
</evidence>
<keyword evidence="1" id="KW-1133">Transmembrane helix</keyword>
<evidence type="ECO:0000313" key="3">
    <source>
        <dbReference type="Proteomes" id="UP000287651"/>
    </source>
</evidence>
<reference evidence="2 3" key="1">
    <citation type="journal article" date="2014" name="Agronomy (Basel)">
        <title>A Draft Genome Sequence for Ensete ventricosum, the Drought-Tolerant Tree Against Hunger.</title>
        <authorList>
            <person name="Harrison J."/>
            <person name="Moore K.A."/>
            <person name="Paszkiewicz K."/>
            <person name="Jones T."/>
            <person name="Grant M."/>
            <person name="Ambacheew D."/>
            <person name="Muzemil S."/>
            <person name="Studholme D.J."/>
        </authorList>
    </citation>
    <scope>NUCLEOTIDE SEQUENCE [LARGE SCALE GENOMIC DNA]</scope>
</reference>
<name>A0A426Y1E9_ENSVE</name>
<evidence type="ECO:0000313" key="2">
    <source>
        <dbReference type="EMBL" id="RRT45593.1"/>
    </source>
</evidence>
<proteinExistence type="predicted"/>
<dbReference type="EMBL" id="AMZH03015734">
    <property type="protein sequence ID" value="RRT45593.1"/>
    <property type="molecule type" value="Genomic_DNA"/>
</dbReference>
<gene>
    <name evidence="2" type="ORF">B296_00028112</name>
</gene>
<comment type="caution">
    <text evidence="2">The sequence shown here is derived from an EMBL/GenBank/DDBJ whole genome shotgun (WGS) entry which is preliminary data.</text>
</comment>
<dbReference type="AlphaFoldDB" id="A0A426Y1E9"/>
<dbReference type="PANTHER" id="PTHR35126">
    <property type="entry name" value="SLR0598 PROTEIN"/>
    <property type="match status" value="1"/>
</dbReference>